<organism evidence="1 2">
    <name type="scientific">Caldinitratiruptor microaerophilus</name>
    <dbReference type="NCBI Taxonomy" id="671077"/>
    <lineage>
        <taxon>Bacteria</taxon>
        <taxon>Bacillati</taxon>
        <taxon>Bacillota</taxon>
        <taxon>Clostridia</taxon>
        <taxon>Eubacteriales</taxon>
        <taxon>Symbiobacteriaceae</taxon>
        <taxon>Caldinitratiruptor</taxon>
    </lineage>
</organism>
<name>A0AA35CKN2_9FIRM</name>
<evidence type="ECO:0000313" key="2">
    <source>
        <dbReference type="Proteomes" id="UP001163687"/>
    </source>
</evidence>
<proteinExistence type="predicted"/>
<dbReference type="KEGG" id="cmic:caldi_01710"/>
<sequence>MEEMAMAIPGMAMMGTWMGAPMWAADIPRLMVMPAYHQAHTLLRMIESTYPAEELLHAWHVEALRHAEIARDPAMERFTAESVRALHDKVAAAGLARRILMGDTRPETVRLLAETVRSHTAAHARAGAALRELAARPAAARMPEVRALRQVYAQMQPAARAITGATQMLIGADPDPDLDWDVLDVD</sequence>
<protein>
    <submittedName>
        <fullName evidence="1">Uncharacterized protein</fullName>
    </submittedName>
</protein>
<reference evidence="1" key="1">
    <citation type="submission" date="2022-03" db="EMBL/GenBank/DDBJ databases">
        <title>Complete genome sequence of Caldinitratiruptor microaerophilus.</title>
        <authorList>
            <person name="Mukaiyama R."/>
            <person name="Nishiyama T."/>
            <person name="Ueda K."/>
        </authorList>
    </citation>
    <scope>NUCLEOTIDE SEQUENCE</scope>
    <source>
        <strain evidence="1">JCM 16183</strain>
    </source>
</reference>
<dbReference type="EMBL" id="AP025628">
    <property type="protein sequence ID" value="BDG59081.1"/>
    <property type="molecule type" value="Genomic_DNA"/>
</dbReference>
<dbReference type="Proteomes" id="UP001163687">
    <property type="component" value="Chromosome"/>
</dbReference>
<accession>A0AA35CKN2</accession>
<dbReference type="RefSeq" id="WP_264843196.1">
    <property type="nucleotide sequence ID" value="NZ_AP025628.1"/>
</dbReference>
<keyword evidence="2" id="KW-1185">Reference proteome</keyword>
<gene>
    <name evidence="1" type="ORF">caldi_01710</name>
</gene>
<dbReference type="AlphaFoldDB" id="A0AA35CKN2"/>
<evidence type="ECO:0000313" key="1">
    <source>
        <dbReference type="EMBL" id="BDG59081.1"/>
    </source>
</evidence>